<dbReference type="KEGG" id="psuw:WQ53_03115"/>
<name>A0A0E3UPL9_9GAMM</name>
<protein>
    <recommendedName>
        <fullName evidence="5">OmpA-like domain-containing protein</fullName>
    </recommendedName>
</protein>
<dbReference type="PATRIC" id="fig|314722.6.peg.652"/>
<dbReference type="InterPro" id="IPR006690">
    <property type="entry name" value="OMPA-like_CS"/>
</dbReference>
<feature type="domain" description="OmpA-like" evidence="5">
    <location>
        <begin position="1"/>
        <end position="110"/>
    </location>
</feature>
<evidence type="ECO:0000259" key="5">
    <source>
        <dbReference type="PROSITE" id="PS51123"/>
    </source>
</evidence>
<dbReference type="EMBL" id="CP011144">
    <property type="protein sequence ID" value="AKC88156.1"/>
    <property type="molecule type" value="Genomic_DNA"/>
</dbReference>
<dbReference type="SUPFAM" id="SSF103088">
    <property type="entry name" value="OmpA-like"/>
    <property type="match status" value="1"/>
</dbReference>
<dbReference type="GO" id="GO:0009279">
    <property type="term" value="C:cell outer membrane"/>
    <property type="evidence" value="ECO:0007669"/>
    <property type="project" value="UniProtKB-SubCell"/>
</dbReference>
<dbReference type="PANTHER" id="PTHR30329">
    <property type="entry name" value="STATOR ELEMENT OF FLAGELLAR MOTOR COMPLEX"/>
    <property type="match status" value="1"/>
</dbReference>
<dbReference type="OrthoDB" id="1149075at2"/>
<dbReference type="PROSITE" id="PS51123">
    <property type="entry name" value="OMPA_2"/>
    <property type="match status" value="1"/>
</dbReference>
<evidence type="ECO:0000256" key="2">
    <source>
        <dbReference type="ARBA" id="ARBA00023136"/>
    </source>
</evidence>
<keyword evidence="7" id="KW-1185">Reference proteome</keyword>
<evidence type="ECO:0000256" key="1">
    <source>
        <dbReference type="ARBA" id="ARBA00004442"/>
    </source>
</evidence>
<dbReference type="InterPro" id="IPR036737">
    <property type="entry name" value="OmpA-like_sf"/>
</dbReference>
<proteinExistence type="predicted"/>
<dbReference type="AlphaFoldDB" id="A0A0E3UPL9"/>
<dbReference type="Proteomes" id="UP000033067">
    <property type="component" value="Chromosome"/>
</dbReference>
<organism evidence="6 7">
    <name type="scientific">Pseudoxanthomonas suwonensis</name>
    <dbReference type="NCBI Taxonomy" id="314722"/>
    <lineage>
        <taxon>Bacteria</taxon>
        <taxon>Pseudomonadati</taxon>
        <taxon>Pseudomonadota</taxon>
        <taxon>Gammaproteobacteria</taxon>
        <taxon>Lysobacterales</taxon>
        <taxon>Lysobacteraceae</taxon>
        <taxon>Pseudoxanthomonas</taxon>
    </lineage>
</organism>
<dbReference type="PROSITE" id="PS01068">
    <property type="entry name" value="OMPA_1"/>
    <property type="match status" value="1"/>
</dbReference>
<evidence type="ECO:0000313" key="7">
    <source>
        <dbReference type="Proteomes" id="UP000033067"/>
    </source>
</evidence>
<accession>A0A0E3UPL9</accession>
<dbReference type="InterPro" id="IPR006664">
    <property type="entry name" value="OMP_bac"/>
</dbReference>
<keyword evidence="3" id="KW-0998">Cell outer membrane</keyword>
<sequence>MSMQIQFGFNSSQIEGGSLQTMENLALALASPELQDRNFTIIGHTDGVGSADYNRRLSQARARSVRDFLVQRGVAGARLNTQGMGFDSLLNPADPAAAENRRVEIVAISQ</sequence>
<dbReference type="PRINTS" id="PR01021">
    <property type="entry name" value="OMPADOMAIN"/>
</dbReference>
<dbReference type="Pfam" id="PF00691">
    <property type="entry name" value="OmpA"/>
    <property type="match status" value="1"/>
</dbReference>
<dbReference type="InterPro" id="IPR050330">
    <property type="entry name" value="Bact_OuterMem_StrucFunc"/>
</dbReference>
<evidence type="ECO:0000313" key="6">
    <source>
        <dbReference type="EMBL" id="AKC88156.1"/>
    </source>
</evidence>
<dbReference type="Gene3D" id="3.30.1330.60">
    <property type="entry name" value="OmpA-like domain"/>
    <property type="match status" value="1"/>
</dbReference>
<comment type="subcellular location">
    <subcellularLocation>
        <location evidence="1">Cell outer membrane</location>
    </subcellularLocation>
</comment>
<dbReference type="PANTHER" id="PTHR30329:SF21">
    <property type="entry name" value="LIPOPROTEIN YIAD-RELATED"/>
    <property type="match status" value="1"/>
</dbReference>
<dbReference type="CDD" id="cd07185">
    <property type="entry name" value="OmpA_C-like"/>
    <property type="match status" value="1"/>
</dbReference>
<gene>
    <name evidence="6" type="ORF">WQ53_03115</name>
</gene>
<evidence type="ECO:0000256" key="4">
    <source>
        <dbReference type="PROSITE-ProRule" id="PRU00473"/>
    </source>
</evidence>
<keyword evidence="2 4" id="KW-0472">Membrane</keyword>
<dbReference type="InterPro" id="IPR006665">
    <property type="entry name" value="OmpA-like"/>
</dbReference>
<reference evidence="6 7" key="1">
    <citation type="journal article" date="2015" name="Genome Announc.">
        <title>Complete Genome Sequence of Pseudoxanthomonas suwonensis Strain J1, a Cellulose-Degrading Bacterium Isolated from Leaf- and Wood-Enriched Soil.</title>
        <authorList>
            <person name="Hou L."/>
            <person name="Jiang J."/>
            <person name="Xu Z."/>
            <person name="Zhou Y."/>
            <person name="Leung F.C."/>
        </authorList>
    </citation>
    <scope>NUCLEOTIDE SEQUENCE [LARGE SCALE GENOMIC DNA]</scope>
    <source>
        <strain evidence="6 7">J1</strain>
    </source>
</reference>
<evidence type="ECO:0000256" key="3">
    <source>
        <dbReference type="ARBA" id="ARBA00023237"/>
    </source>
</evidence>